<accession>A0AAN6X5R1</accession>
<reference evidence="2" key="1">
    <citation type="journal article" date="2023" name="Mol. Phylogenet. Evol.">
        <title>Genome-scale phylogeny and comparative genomics of the fungal order Sordariales.</title>
        <authorList>
            <person name="Hensen N."/>
            <person name="Bonometti L."/>
            <person name="Westerberg I."/>
            <person name="Brannstrom I.O."/>
            <person name="Guillou S."/>
            <person name="Cros-Aarteil S."/>
            <person name="Calhoun S."/>
            <person name="Haridas S."/>
            <person name="Kuo A."/>
            <person name="Mondo S."/>
            <person name="Pangilinan J."/>
            <person name="Riley R."/>
            <person name="LaButti K."/>
            <person name="Andreopoulos B."/>
            <person name="Lipzen A."/>
            <person name="Chen C."/>
            <person name="Yan M."/>
            <person name="Daum C."/>
            <person name="Ng V."/>
            <person name="Clum A."/>
            <person name="Steindorff A."/>
            <person name="Ohm R.A."/>
            <person name="Martin F."/>
            <person name="Silar P."/>
            <person name="Natvig D.O."/>
            <person name="Lalanne C."/>
            <person name="Gautier V."/>
            <person name="Ament-Velasquez S.L."/>
            <person name="Kruys A."/>
            <person name="Hutchinson M.I."/>
            <person name="Powell A.J."/>
            <person name="Barry K."/>
            <person name="Miller A.N."/>
            <person name="Grigoriev I.V."/>
            <person name="Debuchy R."/>
            <person name="Gladieux P."/>
            <person name="Hiltunen Thoren M."/>
            <person name="Johannesson H."/>
        </authorList>
    </citation>
    <scope>NUCLEOTIDE SEQUENCE</scope>
    <source>
        <strain evidence="2">CBS 315.58</strain>
    </source>
</reference>
<evidence type="ECO:0000313" key="3">
    <source>
        <dbReference type="Proteomes" id="UP001303160"/>
    </source>
</evidence>
<feature type="chain" id="PRO_5042965072" evidence="1">
    <location>
        <begin position="21"/>
        <end position="317"/>
    </location>
</feature>
<gene>
    <name evidence="2" type="ORF">QBC40DRAFT_260298</name>
</gene>
<dbReference type="AlphaFoldDB" id="A0AAN6X5R1"/>
<sequence>MRAHQVVLAICANLAIYGLCLPSGSSSLAVVIANTGAQGQDGSGMLWRGSIFPGEEEVVLQGSVIEIWDQIYSLNPDFEPPNAEPENQAKPGAVHEAEDGWEPYPWTNVQGFTKSSDGNYRGHIPNDWKFNSLKCAPMAMGSMTDITRNVDILSTLPGKCGAPSKACRRMACVNTSALYFCNDLETQLDVDCSQAAEFLQQIMNNCCPNQRTSSGLTRSKEGFSVWLGYGNCNHSPDVPPSEYKLGGGNNKKCKPQQSLFMDAKFKWIITAVEGAKALARNPAEETRLRREERLRRMYPFGLPPRIGIPYPGDVDHW</sequence>
<evidence type="ECO:0000256" key="1">
    <source>
        <dbReference type="SAM" id="SignalP"/>
    </source>
</evidence>
<protein>
    <submittedName>
        <fullName evidence="2">Uncharacterized protein</fullName>
    </submittedName>
</protein>
<proteinExistence type="predicted"/>
<keyword evidence="3" id="KW-1185">Reference proteome</keyword>
<keyword evidence="1" id="KW-0732">Signal</keyword>
<feature type="signal peptide" evidence="1">
    <location>
        <begin position="1"/>
        <end position="20"/>
    </location>
</feature>
<dbReference type="Proteomes" id="UP001303160">
    <property type="component" value="Unassembled WGS sequence"/>
</dbReference>
<reference evidence="2" key="2">
    <citation type="submission" date="2023-05" db="EMBL/GenBank/DDBJ databases">
        <authorList>
            <consortium name="Lawrence Berkeley National Laboratory"/>
            <person name="Steindorff A."/>
            <person name="Hensen N."/>
            <person name="Bonometti L."/>
            <person name="Westerberg I."/>
            <person name="Brannstrom I.O."/>
            <person name="Guillou S."/>
            <person name="Cros-Aarteil S."/>
            <person name="Calhoun S."/>
            <person name="Haridas S."/>
            <person name="Kuo A."/>
            <person name="Mondo S."/>
            <person name="Pangilinan J."/>
            <person name="Riley R."/>
            <person name="Labutti K."/>
            <person name="Andreopoulos B."/>
            <person name="Lipzen A."/>
            <person name="Chen C."/>
            <person name="Yanf M."/>
            <person name="Daum C."/>
            <person name="Ng V."/>
            <person name="Clum A."/>
            <person name="Ohm R."/>
            <person name="Martin F."/>
            <person name="Silar P."/>
            <person name="Natvig D."/>
            <person name="Lalanne C."/>
            <person name="Gautier V."/>
            <person name="Ament-Velasquez S.L."/>
            <person name="Kruys A."/>
            <person name="Hutchinson M.I."/>
            <person name="Powell A.J."/>
            <person name="Barry K."/>
            <person name="Miller A.N."/>
            <person name="Grigoriev I.V."/>
            <person name="Debuchy R."/>
            <person name="Gladieux P."/>
            <person name="Thoren M.H."/>
            <person name="Johannesson H."/>
        </authorList>
    </citation>
    <scope>NUCLEOTIDE SEQUENCE</scope>
    <source>
        <strain evidence="2">CBS 315.58</strain>
    </source>
</reference>
<dbReference type="EMBL" id="MU864089">
    <property type="protein sequence ID" value="KAK4194156.1"/>
    <property type="molecule type" value="Genomic_DNA"/>
</dbReference>
<evidence type="ECO:0000313" key="2">
    <source>
        <dbReference type="EMBL" id="KAK4194156.1"/>
    </source>
</evidence>
<comment type="caution">
    <text evidence="2">The sequence shown here is derived from an EMBL/GenBank/DDBJ whole genome shotgun (WGS) entry which is preliminary data.</text>
</comment>
<organism evidence="2 3">
    <name type="scientific">Triangularia verruculosa</name>
    <dbReference type="NCBI Taxonomy" id="2587418"/>
    <lineage>
        <taxon>Eukaryota</taxon>
        <taxon>Fungi</taxon>
        <taxon>Dikarya</taxon>
        <taxon>Ascomycota</taxon>
        <taxon>Pezizomycotina</taxon>
        <taxon>Sordariomycetes</taxon>
        <taxon>Sordariomycetidae</taxon>
        <taxon>Sordariales</taxon>
        <taxon>Podosporaceae</taxon>
        <taxon>Triangularia</taxon>
    </lineage>
</organism>
<name>A0AAN6X5R1_9PEZI</name>